<dbReference type="Proteomes" id="UP001157133">
    <property type="component" value="Unassembled WGS sequence"/>
</dbReference>
<dbReference type="Pfam" id="PF07589">
    <property type="entry name" value="PEP-CTERM"/>
    <property type="match status" value="1"/>
</dbReference>
<name>A0ABQ6H3F2_9GAMM</name>
<sequence>MKGLFKLSAVAALMLSTSAFAGVVTIDQDQDGDSGTNGITISDMVTESYQAVSYYVDADGDGFVEDGDFVFDFGLGIDITGFTPDAFGSNYGDTWKLQADYLIYGEAIVTNFDATILGAGVLGSADGIYNDFGTTDLPLLGTTPNESLAANILDGMINLFVVELDGNGNETGNKMLGASYDVNSLVPNTISNIVLDMKASGTYAADDLFYNYAGDEFNDAVAMGGIWEGTLSSQFRTDDVLGVNAPVPGQWQYADNANGGTVNDLNNLAPFGKNATQVTAMGNGCPDGTFGGCVGNPATDGVNGIPAEITNKWRDVRDTIRAAGEDDQGNSYDLLARSTTLGSRLVQDVPEPTSIALLGLGLLGLTAARRRKVK</sequence>
<evidence type="ECO:0000313" key="3">
    <source>
        <dbReference type="EMBL" id="GLX82117.1"/>
    </source>
</evidence>
<accession>A0ABQ6H3F2</accession>
<proteinExistence type="predicted"/>
<gene>
    <name evidence="3" type="ORF">theurythT_15690</name>
</gene>
<feature type="signal peptide" evidence="1">
    <location>
        <begin position="1"/>
        <end position="21"/>
    </location>
</feature>
<comment type="caution">
    <text evidence="3">The sequence shown here is derived from an EMBL/GenBank/DDBJ whole genome shotgun (WGS) entry which is preliminary data.</text>
</comment>
<dbReference type="InterPro" id="IPR013424">
    <property type="entry name" value="Ice-binding_C"/>
</dbReference>
<keyword evidence="4" id="KW-1185">Reference proteome</keyword>
<evidence type="ECO:0000259" key="2">
    <source>
        <dbReference type="Pfam" id="PF07589"/>
    </source>
</evidence>
<protein>
    <recommendedName>
        <fullName evidence="2">Ice-binding protein C-terminal domain-containing protein</fullName>
    </recommendedName>
</protein>
<reference evidence="3 4" key="1">
    <citation type="submission" date="2023-03" db="EMBL/GenBank/DDBJ databases">
        <title>Draft genome sequence of Thalassotalea eurytherma JCM 18482T.</title>
        <authorList>
            <person name="Sawabe T."/>
        </authorList>
    </citation>
    <scope>NUCLEOTIDE SEQUENCE [LARGE SCALE GENOMIC DNA]</scope>
    <source>
        <strain evidence="3 4">JCM 18482</strain>
    </source>
</reference>
<organism evidence="3 4">
    <name type="scientific">Thalassotalea eurytherma</name>
    <dbReference type="NCBI Taxonomy" id="1144278"/>
    <lineage>
        <taxon>Bacteria</taxon>
        <taxon>Pseudomonadati</taxon>
        <taxon>Pseudomonadota</taxon>
        <taxon>Gammaproteobacteria</taxon>
        <taxon>Alteromonadales</taxon>
        <taxon>Colwelliaceae</taxon>
        <taxon>Thalassotalea</taxon>
    </lineage>
</organism>
<dbReference type="NCBIfam" id="TIGR02595">
    <property type="entry name" value="PEP_CTERM"/>
    <property type="match status" value="1"/>
</dbReference>
<feature type="domain" description="Ice-binding protein C-terminal" evidence="2">
    <location>
        <begin position="348"/>
        <end position="371"/>
    </location>
</feature>
<keyword evidence="1" id="KW-0732">Signal</keyword>
<evidence type="ECO:0000256" key="1">
    <source>
        <dbReference type="SAM" id="SignalP"/>
    </source>
</evidence>
<feature type="chain" id="PRO_5045436774" description="Ice-binding protein C-terminal domain-containing protein" evidence="1">
    <location>
        <begin position="22"/>
        <end position="374"/>
    </location>
</feature>
<dbReference type="EMBL" id="BSSU01000007">
    <property type="protein sequence ID" value="GLX82117.1"/>
    <property type="molecule type" value="Genomic_DNA"/>
</dbReference>
<evidence type="ECO:0000313" key="4">
    <source>
        <dbReference type="Proteomes" id="UP001157133"/>
    </source>
</evidence>
<dbReference type="RefSeq" id="WP_284207470.1">
    <property type="nucleotide sequence ID" value="NZ_BSSU01000007.1"/>
</dbReference>